<dbReference type="HOGENOM" id="CLU_3264305_0_0_6"/>
<protein>
    <submittedName>
        <fullName evidence="1">Uncharacterized protein</fullName>
    </submittedName>
</protein>
<dbReference type="EMBL" id="APOO01000018">
    <property type="protein sequence ID" value="ENU44113.1"/>
    <property type="molecule type" value="Genomic_DNA"/>
</dbReference>
<gene>
    <name evidence="1" type="ORF">F985_01223</name>
</gene>
<evidence type="ECO:0000313" key="2">
    <source>
        <dbReference type="Proteomes" id="UP000013065"/>
    </source>
</evidence>
<accession>N8S976</accession>
<dbReference type="PATRIC" id="fig|520709.3.peg.1197"/>
<reference evidence="2" key="1">
    <citation type="submission" date="2013-02" db="EMBL/GenBank/DDBJ databases">
        <title>The Genome Sequence of Acinetobacter sp. NIPH 973.</title>
        <authorList>
            <consortium name="The Broad Institute Genome Sequencing Platform"/>
            <consortium name="The Broad Institute Genome Sequencing Center for Infectious Disease"/>
            <person name="Cerqueira G."/>
            <person name="Feldgarden M."/>
            <person name="Courvalin P."/>
            <person name="Perichon B."/>
            <person name="Grillot-Courvalin C."/>
            <person name="Clermont D."/>
            <person name="Rocha E."/>
            <person name="Yoon E.-J."/>
            <person name="Nemec A."/>
            <person name="Walker B."/>
            <person name="Young S.K."/>
            <person name="Zeng Q."/>
            <person name="Gargeya S."/>
            <person name="Fitzgerald M."/>
            <person name="Haas B."/>
            <person name="Abouelleil A."/>
            <person name="Alvarado L."/>
            <person name="Arachchi H.M."/>
            <person name="Berlin A.M."/>
            <person name="Chapman S.B."/>
            <person name="Dewar J."/>
            <person name="Goldberg J."/>
            <person name="Griggs A."/>
            <person name="Gujja S."/>
            <person name="Hansen M."/>
            <person name="Howarth C."/>
            <person name="Imamovic A."/>
            <person name="Larimer J."/>
            <person name="McCowan C."/>
            <person name="Murphy C."/>
            <person name="Neiman D."/>
            <person name="Pearson M."/>
            <person name="Priest M."/>
            <person name="Roberts A."/>
            <person name="Saif S."/>
            <person name="Shea T."/>
            <person name="Sisk P."/>
            <person name="Sykes S."/>
            <person name="Wortman J."/>
            <person name="Nusbaum C."/>
            <person name="Birren B."/>
        </authorList>
    </citation>
    <scope>NUCLEOTIDE SEQUENCE [LARGE SCALE GENOMIC DNA]</scope>
    <source>
        <strain evidence="2">NIPH 973</strain>
    </source>
</reference>
<name>N8S976_9GAMM</name>
<sequence length="41" mass="4804">MKLDSTILGSVFREKVVANENTSHLLLWHFIVLSDVWNRFS</sequence>
<organism evidence="1 2">
    <name type="scientific">Acinetobacter seifertii</name>
    <dbReference type="NCBI Taxonomy" id="1530123"/>
    <lineage>
        <taxon>Bacteria</taxon>
        <taxon>Pseudomonadati</taxon>
        <taxon>Pseudomonadota</taxon>
        <taxon>Gammaproteobacteria</taxon>
        <taxon>Moraxellales</taxon>
        <taxon>Moraxellaceae</taxon>
        <taxon>Acinetobacter</taxon>
        <taxon>Acinetobacter calcoaceticus/baumannii complex</taxon>
    </lineage>
</organism>
<comment type="caution">
    <text evidence="1">The sequence shown here is derived from an EMBL/GenBank/DDBJ whole genome shotgun (WGS) entry which is preliminary data.</text>
</comment>
<reference evidence="1 2" key="2">
    <citation type="journal article" date="2015" name="Int. J. Syst. Evol. Microbiol.">
        <title>Acinetobacter seifertii sp. nov., a member of the Acinetobacter calcoaceticus-Acinetobacter baumannii complex isolated from human clinical specimens.</title>
        <authorList>
            <person name="Nemec A."/>
            <person name="Krizova L."/>
            <person name="Maixnerova M."/>
            <person name="Sedo O."/>
            <person name="Brisse S."/>
            <person name="Higgins P.G."/>
        </authorList>
    </citation>
    <scope>NUCLEOTIDE SEQUENCE [LARGE SCALE GENOMIC DNA]</scope>
    <source>
        <strain evidence="1 2">NIPH 973</strain>
    </source>
</reference>
<dbReference type="AlphaFoldDB" id="N8S976"/>
<dbReference type="Proteomes" id="UP000013065">
    <property type="component" value="Unassembled WGS sequence"/>
</dbReference>
<evidence type="ECO:0000313" key="1">
    <source>
        <dbReference type="EMBL" id="ENU44113.1"/>
    </source>
</evidence>
<proteinExistence type="predicted"/>